<keyword evidence="3" id="KW-0378">Hydrolase</keyword>
<proteinExistence type="predicted"/>
<dbReference type="GO" id="GO:0004180">
    <property type="term" value="F:carboxypeptidase activity"/>
    <property type="evidence" value="ECO:0007669"/>
    <property type="project" value="UniProtKB-KW"/>
</dbReference>
<dbReference type="InterPro" id="IPR013783">
    <property type="entry name" value="Ig-like_fold"/>
</dbReference>
<protein>
    <submittedName>
        <fullName evidence="3">Carboxypeptidase regulatory-like domain-containing protein</fullName>
    </submittedName>
</protein>
<dbReference type="Proteomes" id="UP001068021">
    <property type="component" value="Unassembled WGS sequence"/>
</dbReference>
<dbReference type="InterPro" id="IPR001434">
    <property type="entry name" value="OmcB-like_DUF11"/>
</dbReference>
<dbReference type="Pfam" id="PF01345">
    <property type="entry name" value="DUF11"/>
    <property type="match status" value="5"/>
</dbReference>
<feature type="domain" description="DUF11" evidence="1">
    <location>
        <begin position="561"/>
        <end position="672"/>
    </location>
</feature>
<evidence type="ECO:0000313" key="4">
    <source>
        <dbReference type="Proteomes" id="UP001068021"/>
    </source>
</evidence>
<dbReference type="SUPFAM" id="SSF49464">
    <property type="entry name" value="Carboxypeptidase regulatory domain-like"/>
    <property type="match status" value="1"/>
</dbReference>
<dbReference type="PANTHER" id="PTHR34819">
    <property type="entry name" value="LARGE CYSTEINE-RICH PERIPLASMIC PROTEIN OMCB"/>
    <property type="match status" value="1"/>
</dbReference>
<keyword evidence="3" id="KW-0121">Carboxypeptidase</keyword>
<reference evidence="3" key="1">
    <citation type="submission" date="2022-12" db="EMBL/GenBank/DDBJ databases">
        <title>Reclassification of two methanogenic archaea species isolated from the Kolyma lowland permafrost.</title>
        <authorList>
            <person name="Trubitsyn V.E."/>
            <person name="Rivkina E.M."/>
            <person name="Shcherbakova V.A."/>
        </authorList>
    </citation>
    <scope>NUCLEOTIDE SEQUENCE</scope>
    <source>
        <strain evidence="2">M2</strain>
        <strain evidence="3">MK4</strain>
    </source>
</reference>
<sequence>MNIKRIILVLVCIFTLILCSTVSAADTSNITANNTNSSFHSLQSSTSVKSTSSQIPDPIISGVVKDNSTNKGLGNVTIKVIQNNTQVAQTTTRNDGTYSLNFINSNTTYTIIASKLGYMPISKTMTVKRSSNLSDPNFYGIADFKLYKLLKYSGNASSYVLNIGALPQILLDIYAGKSSAGVNSSSTTYSTGGGSSLEIKLLTASLLSGLLDVYSTGNEGYKSGGLLPTTNSTLNKILNNLGLNIGLLSAESNSSANTPSASGTSTLASIDLDITLLKALHILSLNVGAVGSSSSVIPNFNTGVLVSTSKAGVANITVTLLGDKLLEIKALQTSATALVNGKPGGASATFNWQVASIKLLGATVTLDQLKAGIEIPGILTLSLGGQKTNTSADGTYAKVSGDALRLQVLDILGGGLVNLIIGHVEAEAQVPVGGLHVNTSDLEVTKTVNNTHPNYLQNITYTLKVHNNGPDAAAGVIVTDKLPSGLKFISANGNGTYNITTGIWTIGTLTNGAEATLNIIAQVIASNTKITNIADITGTNYDPDPNNDQSNSTITVGTASDLKITKTANNTNPKYLENVTFTLIVHNYGPDAATGVKVTDKLPAGLKFISSNGNYDSATGIWTIGTLTNGAEATLSIIAQVIVSNTKITNIAEVKGDNYDQNSTNNQSNTTITVGAASDLKIIKTVNNACPNYLQNVTYTLTAHNNGPNTATGVKVTDKLPAGLKFISASGNGTYNSTTGTWTIGNLANGKDAILKIIAQVITSNAKITNIASINGTNYDQNSTNNRNNSTITVNLASDLGITKTVNNANPKYLQKVTFTLTAHNYGPDNATGIKVTDKLPAGLKFISASGNGTYNSTTGTWTIGNLANGATAVLNIVAQATAPNTKVTNTATITGNNYDQKSSNNNAAAIVKIGPAADLAVKISVNNAHPKYKQKVTFTITAYNYGPMNAKNVTVTLKMPKGFKYISKDKNIQYNSKTGVWTIGNLKNGSKVVMHIVEQAMVSNVKLTTVASIKGNAIIT</sequence>
<dbReference type="PANTHER" id="PTHR34819:SF3">
    <property type="entry name" value="CELL SURFACE PROTEIN"/>
    <property type="match status" value="1"/>
</dbReference>
<evidence type="ECO:0000313" key="3">
    <source>
        <dbReference type="EMBL" id="MCZ3371291.1"/>
    </source>
</evidence>
<dbReference type="Gene3D" id="2.60.40.3080">
    <property type="match status" value="4"/>
</dbReference>
<dbReference type="InterPro" id="IPR051172">
    <property type="entry name" value="Chlamydia_OmcB"/>
</dbReference>
<keyword evidence="4" id="KW-1185">Reference proteome</keyword>
<feature type="domain" description="DUF11" evidence="1">
    <location>
        <begin position="799"/>
        <end position="910"/>
    </location>
</feature>
<dbReference type="RefSeq" id="WP_269221162.1">
    <property type="nucleotide sequence ID" value="NZ_JAPVER010000020.1"/>
</dbReference>
<keyword evidence="3" id="KW-0645">Protease</keyword>
<gene>
    <name evidence="3" type="ORF">O3H35_01425</name>
    <name evidence="2" type="ORF">O3H54_08005</name>
</gene>
<dbReference type="EMBL" id="JAPVER010000020">
    <property type="protein sequence ID" value="MCZ3365826.1"/>
    <property type="molecule type" value="Genomic_DNA"/>
</dbReference>
<name>A0A9E5A298_9EURY</name>
<organism evidence="3">
    <name type="scientific">Methanobacterium veterum</name>
    <dbReference type="NCBI Taxonomy" id="408577"/>
    <lineage>
        <taxon>Archaea</taxon>
        <taxon>Methanobacteriati</taxon>
        <taxon>Methanobacteriota</taxon>
        <taxon>Methanomada group</taxon>
        <taxon>Methanobacteria</taxon>
        <taxon>Methanobacteriales</taxon>
        <taxon>Methanobacteriaceae</taxon>
        <taxon>Methanobacterium</taxon>
    </lineage>
</organism>
<dbReference type="Pfam" id="PF13620">
    <property type="entry name" value="CarboxypepD_reg"/>
    <property type="match status" value="1"/>
</dbReference>
<dbReference type="Gene3D" id="2.60.40.10">
    <property type="entry name" value="Immunoglobulins"/>
    <property type="match status" value="1"/>
</dbReference>
<dbReference type="EMBL" id="JAPVES010000024">
    <property type="protein sequence ID" value="MCZ3371291.1"/>
    <property type="molecule type" value="Genomic_DNA"/>
</dbReference>
<dbReference type="InterPro" id="IPR047589">
    <property type="entry name" value="DUF11_rpt"/>
</dbReference>
<accession>A0A9E5A298</accession>
<feature type="domain" description="DUF11" evidence="1">
    <location>
        <begin position="919"/>
        <end position="1016"/>
    </location>
</feature>
<dbReference type="AlphaFoldDB" id="A0A9E5A298"/>
<evidence type="ECO:0000259" key="1">
    <source>
        <dbReference type="Pfam" id="PF01345"/>
    </source>
</evidence>
<evidence type="ECO:0000313" key="2">
    <source>
        <dbReference type="EMBL" id="MCZ3365826.1"/>
    </source>
</evidence>
<dbReference type="Proteomes" id="UP001074446">
    <property type="component" value="Unassembled WGS sequence"/>
</dbReference>
<feature type="domain" description="DUF11" evidence="1">
    <location>
        <begin position="441"/>
        <end position="554"/>
    </location>
</feature>
<dbReference type="InterPro" id="IPR008969">
    <property type="entry name" value="CarboxyPept-like_regulatory"/>
</dbReference>
<dbReference type="Gene3D" id="2.60.40.1120">
    <property type="entry name" value="Carboxypeptidase-like, regulatory domain"/>
    <property type="match status" value="1"/>
</dbReference>
<feature type="domain" description="DUF11" evidence="1">
    <location>
        <begin position="679"/>
        <end position="792"/>
    </location>
</feature>
<dbReference type="NCBIfam" id="TIGR01451">
    <property type="entry name" value="B_ant_repeat"/>
    <property type="match status" value="5"/>
</dbReference>
<comment type="caution">
    <text evidence="3">The sequence shown here is derived from an EMBL/GenBank/DDBJ whole genome shotgun (WGS) entry which is preliminary data.</text>
</comment>